<reference evidence="2" key="1">
    <citation type="submission" date="2016-10" db="EMBL/GenBank/DDBJ databases">
        <title>Sequence of Gallionella enrichment culture.</title>
        <authorList>
            <person name="Poehlein A."/>
            <person name="Muehling M."/>
            <person name="Daniel R."/>
        </authorList>
    </citation>
    <scope>NUCLEOTIDE SEQUENCE</scope>
</reference>
<feature type="compositionally biased region" description="Low complexity" evidence="1">
    <location>
        <begin position="151"/>
        <end position="180"/>
    </location>
</feature>
<evidence type="ECO:0000256" key="1">
    <source>
        <dbReference type="SAM" id="MobiDB-lite"/>
    </source>
</evidence>
<organism evidence="2">
    <name type="scientific">mine drainage metagenome</name>
    <dbReference type="NCBI Taxonomy" id="410659"/>
    <lineage>
        <taxon>unclassified sequences</taxon>
        <taxon>metagenomes</taxon>
        <taxon>ecological metagenomes</taxon>
    </lineage>
</organism>
<gene>
    <name evidence="2" type="ORF">GALL_502430</name>
</gene>
<protein>
    <submittedName>
        <fullName evidence="2">Uncharacterized protein</fullName>
    </submittedName>
</protein>
<feature type="region of interest" description="Disordered" evidence="1">
    <location>
        <begin position="147"/>
        <end position="180"/>
    </location>
</feature>
<dbReference type="AlphaFoldDB" id="A0A1J5P983"/>
<name>A0A1J5P983_9ZZZZ</name>
<sequence>MDAATGTMVSAISSDAPSANTMVSATGLNSLPSSPSRLSSGRNTMAMIATPDSTGAATSPTPCRMRVSRSVVAPPRVASCTPGRSCAMCVTRFSTTTTAASTSMPSAIARPPRLIRLALKPAQRISTKVASADSGRVMATTVAARQFPRNSSSITTTSTTASPSASSTVPTARSTSWLRS</sequence>
<evidence type="ECO:0000313" key="2">
    <source>
        <dbReference type="EMBL" id="OIQ68169.1"/>
    </source>
</evidence>
<comment type="caution">
    <text evidence="2">The sequence shown here is derived from an EMBL/GenBank/DDBJ whole genome shotgun (WGS) entry which is preliminary data.</text>
</comment>
<dbReference type="EMBL" id="MLJW01005468">
    <property type="protein sequence ID" value="OIQ68169.1"/>
    <property type="molecule type" value="Genomic_DNA"/>
</dbReference>
<proteinExistence type="predicted"/>
<accession>A0A1J5P983</accession>